<keyword evidence="2" id="KW-1185">Reference proteome</keyword>
<dbReference type="AlphaFoldDB" id="W9QGT9"/>
<organism evidence="1 2">
    <name type="scientific">Morus notabilis</name>
    <dbReference type="NCBI Taxonomy" id="981085"/>
    <lineage>
        <taxon>Eukaryota</taxon>
        <taxon>Viridiplantae</taxon>
        <taxon>Streptophyta</taxon>
        <taxon>Embryophyta</taxon>
        <taxon>Tracheophyta</taxon>
        <taxon>Spermatophyta</taxon>
        <taxon>Magnoliopsida</taxon>
        <taxon>eudicotyledons</taxon>
        <taxon>Gunneridae</taxon>
        <taxon>Pentapetalae</taxon>
        <taxon>rosids</taxon>
        <taxon>fabids</taxon>
        <taxon>Rosales</taxon>
        <taxon>Moraceae</taxon>
        <taxon>Moreae</taxon>
        <taxon>Morus</taxon>
    </lineage>
</organism>
<proteinExistence type="predicted"/>
<dbReference type="Proteomes" id="UP000030645">
    <property type="component" value="Unassembled WGS sequence"/>
</dbReference>
<reference evidence="2" key="1">
    <citation type="submission" date="2013-01" db="EMBL/GenBank/DDBJ databases">
        <title>Draft Genome Sequence of a Mulberry Tree, Morus notabilis C.K. Schneid.</title>
        <authorList>
            <person name="He N."/>
            <person name="Zhao S."/>
        </authorList>
    </citation>
    <scope>NUCLEOTIDE SEQUENCE</scope>
</reference>
<accession>W9QGT9</accession>
<evidence type="ECO:0000313" key="2">
    <source>
        <dbReference type="Proteomes" id="UP000030645"/>
    </source>
</evidence>
<dbReference type="EMBL" id="KE343605">
    <property type="protein sequence ID" value="EXB37170.1"/>
    <property type="molecule type" value="Genomic_DNA"/>
</dbReference>
<sequence length="62" mass="7299">MDLRLDMDMETSLQTWRLITTWDSLTQQGNLKKYAQKSVALLSVTNNQRLSPRLSIEPTKFW</sequence>
<gene>
    <name evidence="1" type="ORF">L484_013534</name>
</gene>
<name>W9QGT9_9ROSA</name>
<protein>
    <submittedName>
        <fullName evidence="1">Uncharacterized protein</fullName>
    </submittedName>
</protein>
<evidence type="ECO:0000313" key="1">
    <source>
        <dbReference type="EMBL" id="EXB37170.1"/>
    </source>
</evidence>